<comment type="caution">
    <text evidence="2">The sequence shown here is derived from an EMBL/GenBank/DDBJ whole genome shotgun (WGS) entry which is preliminary data.</text>
</comment>
<evidence type="ECO:0000256" key="1">
    <source>
        <dbReference type="SAM" id="MobiDB-lite"/>
    </source>
</evidence>
<feature type="region of interest" description="Disordered" evidence="1">
    <location>
        <begin position="1"/>
        <end position="29"/>
    </location>
</feature>
<sequence length="524" mass="58073">MAQPAAAEATPTGLPGEARPVSRAPSRAGSVMSRAAADPVWMAHVGWDGKFHPLDDATYGQRPEAENLKKIVEKSLIVPEWMANIESPEWAVYNKGRLRDVTLSLSAYLSLAGVTSVTKDEDLSFDVQESLAFILHIPRHAIALESHFSPLEPVEADKRHPMDTLGSLVWDLQSGERVVYRTERKLTIPCIQTQARRENTGEVQPDACAFIYLPITTPMVAARAALTATADHRFAPHWVTEYKRDRNELDSKRQVAEGLVSGLYQRRAYGFPDHFVFGSAHYDQTTIEVLAATWVPIAEPAEPAARSQEAKTASAVPPEDAKANPPGNSLQEGDTTSSPPKAGKENMVANASLTIEDIKKYKKVLPINWFGIILLTRTQIVVFSIAKYDMTAVQEMLQLYLLMRHTLTLVGKYKGEIVKDRHARVFELLKEAKEFYQWPPPPPPPRSDKGTERQRTGGSESNSFASVSERQSDGMSIEPYEDSDCNSDSEELEPSNDAGPTRRIVGEVASYTLRNYANEEDAEA</sequence>
<dbReference type="EMBL" id="CAJMWV010001983">
    <property type="protein sequence ID" value="CAE6451023.1"/>
    <property type="molecule type" value="Genomic_DNA"/>
</dbReference>
<accession>A0A8H3BA95</accession>
<feature type="region of interest" description="Disordered" evidence="1">
    <location>
        <begin position="301"/>
        <end position="345"/>
    </location>
</feature>
<name>A0A8H3BA95_9AGAM</name>
<organism evidence="2 3">
    <name type="scientific">Rhizoctonia solani</name>
    <dbReference type="NCBI Taxonomy" id="456999"/>
    <lineage>
        <taxon>Eukaryota</taxon>
        <taxon>Fungi</taxon>
        <taxon>Dikarya</taxon>
        <taxon>Basidiomycota</taxon>
        <taxon>Agaricomycotina</taxon>
        <taxon>Agaricomycetes</taxon>
        <taxon>Cantharellales</taxon>
        <taxon>Ceratobasidiaceae</taxon>
        <taxon>Rhizoctonia</taxon>
    </lineage>
</organism>
<reference evidence="2" key="1">
    <citation type="submission" date="2021-01" db="EMBL/GenBank/DDBJ databases">
        <authorList>
            <person name="Kaushik A."/>
        </authorList>
    </citation>
    <scope>NUCLEOTIDE SEQUENCE</scope>
    <source>
        <strain evidence="2">AG3-1AP</strain>
    </source>
</reference>
<feature type="compositionally biased region" description="Acidic residues" evidence="1">
    <location>
        <begin position="479"/>
        <end position="494"/>
    </location>
</feature>
<evidence type="ECO:0000313" key="3">
    <source>
        <dbReference type="Proteomes" id="UP000663831"/>
    </source>
</evidence>
<gene>
    <name evidence="2" type="ORF">RDB_LOCUS66495</name>
</gene>
<dbReference type="AlphaFoldDB" id="A0A8H3BA95"/>
<dbReference type="Proteomes" id="UP000663831">
    <property type="component" value="Unassembled WGS sequence"/>
</dbReference>
<feature type="region of interest" description="Disordered" evidence="1">
    <location>
        <begin position="436"/>
        <end position="504"/>
    </location>
</feature>
<feature type="compositionally biased region" description="Basic and acidic residues" evidence="1">
    <location>
        <begin position="446"/>
        <end position="455"/>
    </location>
</feature>
<evidence type="ECO:0000313" key="2">
    <source>
        <dbReference type="EMBL" id="CAE6451023.1"/>
    </source>
</evidence>
<feature type="compositionally biased region" description="Polar residues" evidence="1">
    <location>
        <begin position="456"/>
        <end position="469"/>
    </location>
</feature>
<protein>
    <submittedName>
        <fullName evidence="2">Uncharacterized protein</fullName>
    </submittedName>
</protein>
<feature type="compositionally biased region" description="Polar residues" evidence="1">
    <location>
        <begin position="326"/>
        <end position="339"/>
    </location>
</feature>
<proteinExistence type="predicted"/>